<dbReference type="Pfam" id="PF00158">
    <property type="entry name" value="Sigma54_activat"/>
    <property type="match status" value="1"/>
</dbReference>
<accession>A0ABU3QZL4</accession>
<keyword evidence="2" id="KW-0067">ATP-binding</keyword>
<evidence type="ECO:0000256" key="2">
    <source>
        <dbReference type="ARBA" id="ARBA00022840"/>
    </source>
</evidence>
<gene>
    <name evidence="7" type="ORF">RT723_07580</name>
</gene>
<dbReference type="InterPro" id="IPR003593">
    <property type="entry name" value="AAA+_ATPase"/>
</dbReference>
<dbReference type="PANTHER" id="PTHR32071">
    <property type="entry name" value="TRANSCRIPTIONAL REGULATORY PROTEIN"/>
    <property type="match status" value="1"/>
</dbReference>
<proteinExistence type="predicted"/>
<dbReference type="InterPro" id="IPR058031">
    <property type="entry name" value="AAA_lid_NorR"/>
</dbReference>
<dbReference type="SUPFAM" id="SSF46689">
    <property type="entry name" value="Homeodomain-like"/>
    <property type="match status" value="1"/>
</dbReference>
<reference evidence="7 8" key="1">
    <citation type="submission" date="2023-10" db="EMBL/GenBank/DDBJ databases">
        <title>Psychrosphaera aquimaarina strain SW33 isolated from seawater.</title>
        <authorList>
            <person name="Bayburt H."/>
            <person name="Kim J.M."/>
            <person name="Choi B.J."/>
            <person name="Jeon C.O."/>
        </authorList>
    </citation>
    <scope>NUCLEOTIDE SEQUENCE [LARGE SCALE GENOMIC DNA]</scope>
    <source>
        <strain evidence="7 8">KCTC 52743</strain>
    </source>
</reference>
<dbReference type="Pfam" id="PF25601">
    <property type="entry name" value="AAA_lid_14"/>
    <property type="match status" value="1"/>
</dbReference>
<dbReference type="InterPro" id="IPR025662">
    <property type="entry name" value="Sigma_54_int_dom_ATP-bd_1"/>
</dbReference>
<dbReference type="Gene3D" id="3.40.50.2300">
    <property type="match status" value="1"/>
</dbReference>
<dbReference type="Pfam" id="PF02954">
    <property type="entry name" value="HTH_8"/>
    <property type="match status" value="1"/>
</dbReference>
<dbReference type="InterPro" id="IPR002197">
    <property type="entry name" value="HTH_Fis"/>
</dbReference>
<dbReference type="PROSITE" id="PS50045">
    <property type="entry name" value="SIGMA54_INTERACT_4"/>
    <property type="match status" value="1"/>
</dbReference>
<dbReference type="Gene3D" id="1.10.8.60">
    <property type="match status" value="1"/>
</dbReference>
<organism evidence="7 8">
    <name type="scientific">Psychrosphaera aquimarina</name>
    <dbReference type="NCBI Taxonomy" id="2044854"/>
    <lineage>
        <taxon>Bacteria</taxon>
        <taxon>Pseudomonadati</taxon>
        <taxon>Pseudomonadota</taxon>
        <taxon>Gammaproteobacteria</taxon>
        <taxon>Alteromonadales</taxon>
        <taxon>Pseudoalteromonadaceae</taxon>
        <taxon>Psychrosphaera</taxon>
    </lineage>
</organism>
<keyword evidence="5" id="KW-0804">Transcription</keyword>
<dbReference type="PROSITE" id="PS00675">
    <property type="entry name" value="SIGMA54_INTERACT_1"/>
    <property type="match status" value="1"/>
</dbReference>
<dbReference type="RefSeq" id="WP_315946530.1">
    <property type="nucleotide sequence ID" value="NZ_JAWCUA010000007.1"/>
</dbReference>
<dbReference type="PRINTS" id="PR01590">
    <property type="entry name" value="HTHFIS"/>
</dbReference>
<keyword evidence="1" id="KW-0547">Nucleotide-binding</keyword>
<comment type="caution">
    <text evidence="7">The sequence shown here is derived from an EMBL/GenBank/DDBJ whole genome shotgun (WGS) entry which is preliminary data.</text>
</comment>
<evidence type="ECO:0000256" key="3">
    <source>
        <dbReference type="ARBA" id="ARBA00023015"/>
    </source>
</evidence>
<dbReference type="PROSITE" id="PS00688">
    <property type="entry name" value="SIGMA54_INTERACT_3"/>
    <property type="match status" value="1"/>
</dbReference>
<evidence type="ECO:0000256" key="5">
    <source>
        <dbReference type="ARBA" id="ARBA00023163"/>
    </source>
</evidence>
<evidence type="ECO:0000256" key="1">
    <source>
        <dbReference type="ARBA" id="ARBA00022741"/>
    </source>
</evidence>
<dbReference type="Proteomes" id="UP001257914">
    <property type="component" value="Unassembled WGS sequence"/>
</dbReference>
<evidence type="ECO:0000256" key="4">
    <source>
        <dbReference type="ARBA" id="ARBA00023125"/>
    </source>
</evidence>
<keyword evidence="8" id="KW-1185">Reference proteome</keyword>
<feature type="domain" description="Sigma-54 factor interaction" evidence="6">
    <location>
        <begin position="136"/>
        <end position="364"/>
    </location>
</feature>
<dbReference type="SMART" id="SM00382">
    <property type="entry name" value="AAA"/>
    <property type="match status" value="1"/>
</dbReference>
<keyword evidence="3" id="KW-0805">Transcription regulation</keyword>
<dbReference type="InterPro" id="IPR027417">
    <property type="entry name" value="P-loop_NTPase"/>
</dbReference>
<evidence type="ECO:0000313" key="8">
    <source>
        <dbReference type="Proteomes" id="UP001257914"/>
    </source>
</evidence>
<dbReference type="InterPro" id="IPR025944">
    <property type="entry name" value="Sigma_54_int_dom_CS"/>
</dbReference>
<dbReference type="InterPro" id="IPR009057">
    <property type="entry name" value="Homeodomain-like_sf"/>
</dbReference>
<dbReference type="Gene3D" id="1.10.10.60">
    <property type="entry name" value="Homeodomain-like"/>
    <property type="match status" value="1"/>
</dbReference>
<dbReference type="Gene3D" id="3.40.50.300">
    <property type="entry name" value="P-loop containing nucleotide triphosphate hydrolases"/>
    <property type="match status" value="1"/>
</dbReference>
<dbReference type="InterPro" id="IPR025943">
    <property type="entry name" value="Sigma_54_int_dom_ATP-bd_2"/>
</dbReference>
<dbReference type="InterPro" id="IPR010518">
    <property type="entry name" value="FleQ"/>
</dbReference>
<dbReference type="PANTHER" id="PTHR32071:SF117">
    <property type="entry name" value="PTS-DEPENDENT DIHYDROXYACETONE KINASE OPERON REGULATORY PROTEIN-RELATED"/>
    <property type="match status" value="1"/>
</dbReference>
<dbReference type="InterPro" id="IPR002078">
    <property type="entry name" value="Sigma_54_int"/>
</dbReference>
<dbReference type="SUPFAM" id="SSF52540">
    <property type="entry name" value="P-loop containing nucleoside triphosphate hydrolases"/>
    <property type="match status" value="1"/>
</dbReference>
<evidence type="ECO:0000259" key="6">
    <source>
        <dbReference type="PROSITE" id="PS50045"/>
    </source>
</evidence>
<dbReference type="PROSITE" id="PS00676">
    <property type="entry name" value="SIGMA54_INTERACT_2"/>
    <property type="match status" value="1"/>
</dbReference>
<dbReference type="CDD" id="cd00009">
    <property type="entry name" value="AAA"/>
    <property type="match status" value="1"/>
</dbReference>
<dbReference type="Pfam" id="PF06490">
    <property type="entry name" value="FleQ"/>
    <property type="match status" value="1"/>
</dbReference>
<dbReference type="EMBL" id="JAWCUA010000007">
    <property type="protein sequence ID" value="MDU0112860.1"/>
    <property type="molecule type" value="Genomic_DNA"/>
</dbReference>
<name>A0ABU3QZL4_9GAMM</name>
<evidence type="ECO:0000313" key="7">
    <source>
        <dbReference type="EMBL" id="MDU0112860.1"/>
    </source>
</evidence>
<keyword evidence="4" id="KW-0238">DNA-binding</keyword>
<sequence length="492" mass="55612">MTQQIPAVHNILILDENERRANLMAGLLVFIGEQCEVVTESNFASKCIPEDVVTCCILGALSSGEHESIVKSQPAIPFLLLGDTLKYLFEQKNVLGILSEPFLYPVITQQIRDCQEYKRLMPKAPNATQGNKFEGLIGNTEPMNQIRFLINQVANKEANVLILGESGTGKEVIARNVHLLSGRVGGPFVPVNCGAIPAELLESELFGHEKGAFTGAISSRKGRFELAQGGTLFLDEIGDMPLQMQVKLLRVLQERTYERVGGTKAIKADVRVVAATHRNLEDMIEEGKFREDLFYRLNVFPIESPSLCQRADDLELLVQEFTHRFEREHKAKFNLTERALESLKQHQWPGNVRELGNLVERLLIMFPNQMVDVHDLPQKYRYTDDLPFIPEYPDEIMERQALIDMFADHDDPDDDGTDDFTMSGTMVADPTSMMLPTEGIDLKEFLAELEVNLIEQALQSTDYVVARAAEQLNLRRTTLVEKMRKYDLNKDD</sequence>
<protein>
    <submittedName>
        <fullName evidence="7">Sigma-54-dependent Fis family transcriptional regulator</fullName>
    </submittedName>
</protein>